<dbReference type="EMBL" id="JAAQPE010000215">
    <property type="protein sequence ID" value="KAF5678250.1"/>
    <property type="molecule type" value="Genomic_DNA"/>
</dbReference>
<evidence type="ECO:0000256" key="1">
    <source>
        <dbReference type="ARBA" id="ARBA00001050"/>
    </source>
</evidence>
<dbReference type="SUPFAM" id="SSF51621">
    <property type="entry name" value="Phosphoenolpyruvate/pyruvate domain"/>
    <property type="match status" value="1"/>
</dbReference>
<evidence type="ECO:0000313" key="7">
    <source>
        <dbReference type="Proteomes" id="UP000572754"/>
    </source>
</evidence>
<comment type="catalytic activity">
    <reaction evidence="1">
        <text>(2S,3R)-3-hydroxybutane-1,2,3-tricarboxylate = pyruvate + succinate</text>
        <dbReference type="Rhea" id="RHEA:16809"/>
        <dbReference type="ChEBI" id="CHEBI:15361"/>
        <dbReference type="ChEBI" id="CHEBI:30031"/>
        <dbReference type="ChEBI" id="CHEBI:57429"/>
        <dbReference type="EC" id="4.1.3.30"/>
    </reaction>
</comment>
<dbReference type="PANTHER" id="PTHR42905:SF2">
    <property type="entry name" value="PHOSPHOENOLPYRUVATE CARBOXYLASE FAMILY PROTEIN"/>
    <property type="match status" value="1"/>
</dbReference>
<dbReference type="Pfam" id="PF13714">
    <property type="entry name" value="PEP_mutase"/>
    <property type="match status" value="1"/>
</dbReference>
<feature type="domain" description="Xylanolytic transcriptional activator regulatory" evidence="5">
    <location>
        <begin position="468"/>
        <end position="607"/>
    </location>
</feature>
<feature type="region of interest" description="Disordered" evidence="4">
    <location>
        <begin position="352"/>
        <end position="379"/>
    </location>
</feature>
<keyword evidence="6" id="KW-0456">Lyase</keyword>
<dbReference type="GO" id="GO:0000981">
    <property type="term" value="F:DNA-binding transcription factor activity, RNA polymerase II-specific"/>
    <property type="evidence" value="ECO:0007669"/>
    <property type="project" value="InterPro"/>
</dbReference>
<evidence type="ECO:0000256" key="3">
    <source>
        <dbReference type="ARBA" id="ARBA00061405"/>
    </source>
</evidence>
<dbReference type="PANTHER" id="PTHR42905">
    <property type="entry name" value="PHOSPHOENOLPYRUVATE CARBOXYLASE"/>
    <property type="match status" value="1"/>
</dbReference>
<dbReference type="Pfam" id="PF04082">
    <property type="entry name" value="Fungal_trans"/>
    <property type="match status" value="1"/>
</dbReference>
<dbReference type="AlphaFoldDB" id="A0A8H5TTT3"/>
<accession>A0A8H5TTT3</accession>
<comment type="similarity">
    <text evidence="3">Belongs to the isocitrate lyase/PEP mutase superfamily.</text>
</comment>
<dbReference type="InterPro" id="IPR018523">
    <property type="entry name" value="Isocitrate_lyase_ph_CS"/>
</dbReference>
<dbReference type="InterPro" id="IPR039556">
    <property type="entry name" value="ICL/PEPM"/>
</dbReference>
<dbReference type="Proteomes" id="UP000572754">
    <property type="component" value="Unassembled WGS sequence"/>
</dbReference>
<dbReference type="InterPro" id="IPR036864">
    <property type="entry name" value="Zn2-C6_fun-type_DNA-bd_sf"/>
</dbReference>
<comment type="caution">
    <text evidence="6">The sequence shown here is derived from an EMBL/GenBank/DDBJ whole genome shotgun (WGS) entry which is preliminary data.</text>
</comment>
<dbReference type="GO" id="GO:0008270">
    <property type="term" value="F:zinc ion binding"/>
    <property type="evidence" value="ECO:0007669"/>
    <property type="project" value="InterPro"/>
</dbReference>
<dbReference type="FunFam" id="3.20.20.60:FF:000009">
    <property type="entry name" value="2-methylisocitrate lyase"/>
    <property type="match status" value="1"/>
</dbReference>
<reference evidence="6 7" key="2">
    <citation type="submission" date="2020-05" db="EMBL/GenBank/DDBJ databases">
        <title>Identification and distribution of gene clusters putatively required for synthesis of sphingolipid metabolism inhibitors in phylogenetically diverse species of the filamentous fungus Fusarium.</title>
        <authorList>
            <person name="Kim H.-S."/>
            <person name="Busman M."/>
            <person name="Brown D.W."/>
            <person name="Divon H."/>
            <person name="Uhlig S."/>
            <person name="Proctor R.H."/>
        </authorList>
    </citation>
    <scope>NUCLEOTIDE SEQUENCE [LARGE SCALE GENOMIC DNA]</scope>
    <source>
        <strain evidence="6 7">NRRL 25331</strain>
    </source>
</reference>
<dbReference type="GO" id="GO:0003677">
    <property type="term" value="F:DNA binding"/>
    <property type="evidence" value="ECO:0007669"/>
    <property type="project" value="InterPro"/>
</dbReference>
<dbReference type="PROSITE" id="PS00161">
    <property type="entry name" value="ISOCITRATE_LYASE"/>
    <property type="match status" value="1"/>
</dbReference>
<sequence>MSHTNGHSSSSISCATKLRQRLESNEILVAPGVYEGFSARIALEVGFECLYMTGAGTVASKLGQPDLGFASLNDMREHAEMIANLDSSVPLIADADTGYGGPNMVARTVAQYHRSGVAGLHIEDQIQTKRCGHLGGKAVVDVETFEQRIAAAYKTRKELGSDIVIIARTDALQTHGFDEAVRRLQAAVKAGADVGFLEGINTEEEARQVCKIMAPTPMLLNMVEHGATPSWTLAEAAEFGFKLIIFPFASIGPAYQAIKDVFVQMKATGRTGLDKKFTPKKLLTIVGLEQATALDNALRCDLASAQVLAESDYCTRCTRLRLDCRIDDGFRRTRKRRQSTDLESEIQSLREQLRATQSNASTSSQHNETNWPVPAPLGTPGSVFNTMNQTDAGLNFSPVRNDSPAASMNFPSTTLGSSVTNDADLECLTTRPGIDPPTQHRASLFPLRRARALGNIILQIEEIDELFNMYIKYNHPYLPLIDEKKSPHEYYERSDLLFWVIMAVAARRHKSQPTLLPRLARNVTDLLWKTLRSMSYSISTIRAFCLLCTWPFPTSSSISDPTFMLVGTMLQMSTQMGLHCAFDAQDFTKVPLNLDVSEHSEWAQTWEACNIVAISLSIGCGLPLFFQIYESPSASQFESSPPESPFYLRLQLERFKLRVSLSLARPVPVGAEAALTRERSTMYHLLNSDLDELEKRFSGTSGIEDWYLMAARLHLQAFYLFDHHEMEGHKSRIVALFSTAYNLVDLSQRLNEGPQGLFDYCPFFCYQTYVNAAFVLLKILTNGFFNTIIDAKAGKQLLESSITGLRQMSVVNNDLPARLGDIIGFFCALPDPAVVGGVTIRDLQLKQVRNRLSMSVLYDCLWTWRRHFQTHQSDTDRSNNTQDKFYFSLTFQ</sequence>
<keyword evidence="7" id="KW-1185">Reference proteome</keyword>
<evidence type="ECO:0000313" key="6">
    <source>
        <dbReference type="EMBL" id="KAF5678250.1"/>
    </source>
</evidence>
<dbReference type="InterPro" id="IPR040442">
    <property type="entry name" value="Pyrv_kinase-like_dom_sf"/>
</dbReference>
<dbReference type="GO" id="GO:0046421">
    <property type="term" value="F:methylisocitrate lyase activity"/>
    <property type="evidence" value="ECO:0007669"/>
    <property type="project" value="UniProtKB-EC"/>
</dbReference>
<dbReference type="GO" id="GO:0006351">
    <property type="term" value="P:DNA-templated transcription"/>
    <property type="evidence" value="ECO:0007669"/>
    <property type="project" value="InterPro"/>
</dbReference>
<organism evidence="6 7">
    <name type="scientific">Fusarium circinatum</name>
    <name type="common">Pitch canker fungus</name>
    <name type="synonym">Gibberella circinata</name>
    <dbReference type="NCBI Taxonomy" id="48490"/>
    <lineage>
        <taxon>Eukaryota</taxon>
        <taxon>Fungi</taxon>
        <taxon>Dikarya</taxon>
        <taxon>Ascomycota</taxon>
        <taxon>Pezizomycotina</taxon>
        <taxon>Sordariomycetes</taxon>
        <taxon>Hypocreomycetidae</taxon>
        <taxon>Hypocreales</taxon>
        <taxon>Nectriaceae</taxon>
        <taxon>Fusarium</taxon>
        <taxon>Fusarium fujikuroi species complex</taxon>
    </lineage>
</organism>
<protein>
    <submittedName>
        <fullName evidence="6">Methylisocitrate lyase</fullName>
    </submittedName>
</protein>
<dbReference type="InterPro" id="IPR007219">
    <property type="entry name" value="XnlR_reg_dom"/>
</dbReference>
<evidence type="ECO:0000256" key="2">
    <source>
        <dbReference type="ARBA" id="ARBA00023242"/>
    </source>
</evidence>
<dbReference type="CDD" id="cd00377">
    <property type="entry name" value="ICL_PEPM"/>
    <property type="match status" value="1"/>
</dbReference>
<dbReference type="Gene3D" id="4.10.240.10">
    <property type="entry name" value="Zn(2)-C6 fungal-type DNA-binding domain"/>
    <property type="match status" value="1"/>
</dbReference>
<feature type="compositionally biased region" description="Polar residues" evidence="4">
    <location>
        <begin position="352"/>
        <end position="370"/>
    </location>
</feature>
<proteinExistence type="inferred from homology"/>
<name>A0A8H5TTT3_FUSCI</name>
<evidence type="ECO:0000256" key="4">
    <source>
        <dbReference type="SAM" id="MobiDB-lite"/>
    </source>
</evidence>
<reference evidence="7" key="1">
    <citation type="journal article" date="2020" name="BMC Genomics">
        <title>Correction to: Identification and distribution of gene clusters required for synthesis of sphingolipid metabolism inhibitors in diverse species of the filamentous fungus Fusarium.</title>
        <authorList>
            <person name="Kim H.S."/>
            <person name="Lohmar J.M."/>
            <person name="Busman M."/>
            <person name="Brown D.W."/>
            <person name="Naumann T.A."/>
            <person name="Divon H.H."/>
            <person name="Lysoe E."/>
            <person name="Uhlig S."/>
            <person name="Proctor R.H."/>
        </authorList>
    </citation>
    <scope>NUCLEOTIDE SEQUENCE [LARGE SCALE GENOMIC DNA]</scope>
    <source>
        <strain evidence="7">NRRL 25331</strain>
    </source>
</reference>
<keyword evidence="2" id="KW-0539">Nucleus</keyword>
<dbReference type="Gene3D" id="3.20.20.60">
    <property type="entry name" value="Phosphoenolpyruvate-binding domains"/>
    <property type="match status" value="1"/>
</dbReference>
<evidence type="ECO:0000259" key="5">
    <source>
        <dbReference type="Pfam" id="PF04082"/>
    </source>
</evidence>
<gene>
    <name evidence="6" type="ORF">FCIRC_6533</name>
</gene>
<dbReference type="CDD" id="cd12148">
    <property type="entry name" value="fungal_TF_MHR"/>
    <property type="match status" value="1"/>
</dbReference>
<dbReference type="InterPro" id="IPR015813">
    <property type="entry name" value="Pyrv/PenolPyrv_kinase-like_dom"/>
</dbReference>